<dbReference type="AlphaFoldDB" id="A2ERZ5"/>
<name>A2ERZ5_TRIV3</name>
<reference evidence="1" key="1">
    <citation type="submission" date="2006-10" db="EMBL/GenBank/DDBJ databases">
        <authorList>
            <person name="Amadeo P."/>
            <person name="Zhao Q."/>
            <person name="Wortman J."/>
            <person name="Fraser-Liggett C."/>
            <person name="Carlton J."/>
        </authorList>
    </citation>
    <scope>NUCLEOTIDE SEQUENCE</scope>
    <source>
        <strain evidence="1">G3</strain>
    </source>
</reference>
<organism evidence="1 2">
    <name type="scientific">Trichomonas vaginalis (strain ATCC PRA-98 / G3)</name>
    <dbReference type="NCBI Taxonomy" id="412133"/>
    <lineage>
        <taxon>Eukaryota</taxon>
        <taxon>Metamonada</taxon>
        <taxon>Parabasalia</taxon>
        <taxon>Trichomonadida</taxon>
        <taxon>Trichomonadidae</taxon>
        <taxon>Trichomonas</taxon>
    </lineage>
</organism>
<dbReference type="EMBL" id="DS113471">
    <property type="protein sequence ID" value="EAY04590.1"/>
    <property type="molecule type" value="Genomic_DNA"/>
</dbReference>
<dbReference type="VEuPathDB" id="TrichDB:TVAG_233260"/>
<accession>A2ERZ5</accession>
<evidence type="ECO:0000313" key="2">
    <source>
        <dbReference type="Proteomes" id="UP000001542"/>
    </source>
</evidence>
<evidence type="ECO:0000313" key="1">
    <source>
        <dbReference type="EMBL" id="EAY04590.1"/>
    </source>
</evidence>
<reference evidence="1" key="2">
    <citation type="journal article" date="2007" name="Science">
        <title>Draft genome sequence of the sexually transmitted pathogen Trichomonas vaginalis.</title>
        <authorList>
            <person name="Carlton J.M."/>
            <person name="Hirt R.P."/>
            <person name="Silva J.C."/>
            <person name="Delcher A.L."/>
            <person name="Schatz M."/>
            <person name="Zhao Q."/>
            <person name="Wortman J.R."/>
            <person name="Bidwell S.L."/>
            <person name="Alsmark U.C.M."/>
            <person name="Besteiro S."/>
            <person name="Sicheritz-Ponten T."/>
            <person name="Noel C.J."/>
            <person name="Dacks J.B."/>
            <person name="Foster P.G."/>
            <person name="Simillion C."/>
            <person name="Van de Peer Y."/>
            <person name="Miranda-Saavedra D."/>
            <person name="Barton G.J."/>
            <person name="Westrop G.D."/>
            <person name="Mueller S."/>
            <person name="Dessi D."/>
            <person name="Fiori P.L."/>
            <person name="Ren Q."/>
            <person name="Paulsen I."/>
            <person name="Zhang H."/>
            <person name="Bastida-Corcuera F.D."/>
            <person name="Simoes-Barbosa A."/>
            <person name="Brown M.T."/>
            <person name="Hayes R.D."/>
            <person name="Mukherjee M."/>
            <person name="Okumura C.Y."/>
            <person name="Schneider R."/>
            <person name="Smith A.J."/>
            <person name="Vanacova S."/>
            <person name="Villalvazo M."/>
            <person name="Haas B.J."/>
            <person name="Pertea M."/>
            <person name="Feldblyum T.V."/>
            <person name="Utterback T.R."/>
            <person name="Shu C.L."/>
            <person name="Osoegawa K."/>
            <person name="de Jong P.J."/>
            <person name="Hrdy I."/>
            <person name="Horvathova L."/>
            <person name="Zubacova Z."/>
            <person name="Dolezal P."/>
            <person name="Malik S.B."/>
            <person name="Logsdon J.M. Jr."/>
            <person name="Henze K."/>
            <person name="Gupta A."/>
            <person name="Wang C.C."/>
            <person name="Dunne R.L."/>
            <person name="Upcroft J.A."/>
            <person name="Upcroft P."/>
            <person name="White O."/>
            <person name="Salzberg S.L."/>
            <person name="Tang P."/>
            <person name="Chiu C.-H."/>
            <person name="Lee Y.-S."/>
            <person name="Embley T.M."/>
            <person name="Coombs G.H."/>
            <person name="Mottram J.C."/>
            <person name="Tachezy J."/>
            <person name="Fraser-Liggett C.M."/>
            <person name="Johnson P.J."/>
        </authorList>
    </citation>
    <scope>NUCLEOTIDE SEQUENCE [LARGE SCALE GENOMIC DNA]</scope>
    <source>
        <strain evidence="1">G3</strain>
    </source>
</reference>
<sequence length="82" mass="9701">MSDQNTEQSQPFADIFAAIAMMLKDRYPIFCSVFAPQENFKKNDLNLQDDFPDYELKDQDYNYSTETTSNLAEYEKYDFDII</sequence>
<dbReference type="InParanoid" id="A2ERZ5"/>
<keyword evidence="2" id="KW-1185">Reference proteome</keyword>
<proteinExistence type="predicted"/>
<gene>
    <name evidence="1" type="ORF">TVAG_233260</name>
</gene>
<dbReference type="Proteomes" id="UP000001542">
    <property type="component" value="Unassembled WGS sequence"/>
</dbReference>
<dbReference type="VEuPathDB" id="TrichDB:TVAGG3_0486820"/>
<dbReference type="KEGG" id="tva:4762453"/>
<protein>
    <submittedName>
        <fullName evidence="1">Uncharacterized protein</fullName>
    </submittedName>
</protein>
<dbReference type="RefSeq" id="XP_001316813.1">
    <property type="nucleotide sequence ID" value="XM_001316778.1"/>
</dbReference>